<feature type="signal peptide" evidence="13">
    <location>
        <begin position="1"/>
        <end position="24"/>
    </location>
</feature>
<dbReference type="OMA" id="SENAREW"/>
<dbReference type="KEGG" id="hazt:108679430"/>
<dbReference type="Proteomes" id="UP000694843">
    <property type="component" value="Unplaced"/>
</dbReference>
<dbReference type="InterPro" id="IPR002495">
    <property type="entry name" value="Glyco_trans_8"/>
</dbReference>
<evidence type="ECO:0000256" key="3">
    <source>
        <dbReference type="ARBA" id="ARBA00022676"/>
    </source>
</evidence>
<dbReference type="PANTHER" id="PTHR46012:SF2">
    <property type="entry name" value="IP22168P"/>
    <property type="match status" value="1"/>
</dbReference>
<evidence type="ECO:0000256" key="1">
    <source>
        <dbReference type="ARBA" id="ARBA00004606"/>
    </source>
</evidence>
<evidence type="ECO:0000313" key="16">
    <source>
        <dbReference type="RefSeq" id="XP_018023539.1"/>
    </source>
</evidence>
<keyword evidence="5" id="KW-0812">Transmembrane</keyword>
<keyword evidence="6" id="KW-0735">Signal-anchor</keyword>
<dbReference type="InterPro" id="IPR051993">
    <property type="entry name" value="Glycosyltransferase_8"/>
</dbReference>
<evidence type="ECO:0000256" key="7">
    <source>
        <dbReference type="ARBA" id="ARBA00022989"/>
    </source>
</evidence>
<reference evidence="15 16" key="1">
    <citation type="submission" date="2025-04" db="UniProtKB">
        <authorList>
            <consortium name="RefSeq"/>
        </authorList>
    </citation>
    <scope>IDENTIFICATION</scope>
    <source>
        <tissue evidence="15 16">Whole organism</tissue>
    </source>
</reference>
<dbReference type="GeneID" id="108679430"/>
<keyword evidence="8" id="KW-0472">Membrane</keyword>
<evidence type="ECO:0000313" key="14">
    <source>
        <dbReference type="Proteomes" id="UP000694843"/>
    </source>
</evidence>
<dbReference type="GO" id="GO:0016020">
    <property type="term" value="C:membrane"/>
    <property type="evidence" value="ECO:0007669"/>
    <property type="project" value="UniProtKB-SubCell"/>
</dbReference>
<dbReference type="PANTHER" id="PTHR46012">
    <property type="entry name" value="IP22168P"/>
    <property type="match status" value="1"/>
</dbReference>
<comment type="similarity">
    <text evidence="2">Belongs to the glycosyltransferase 8 family.</text>
</comment>
<accession>A0A8B7PBS5</accession>
<evidence type="ECO:0000256" key="12">
    <source>
        <dbReference type="ARBA" id="ARBA00049181"/>
    </source>
</evidence>
<feature type="chain" id="PRO_5044664447" description="UDP-D-xylose:beta-D-glucoside alpha-1,3-D-xylosyltransferase" evidence="13">
    <location>
        <begin position="25"/>
        <end position="411"/>
    </location>
</feature>
<keyword evidence="4" id="KW-0808">Transferase</keyword>
<gene>
    <name evidence="15 16" type="primary">LOC108679430</name>
</gene>
<dbReference type="OrthoDB" id="6238971at2759"/>
<dbReference type="EC" id="2.4.2.42" evidence="11"/>
<organism evidence="14 15">
    <name type="scientific">Hyalella azteca</name>
    <name type="common">Amphipod</name>
    <dbReference type="NCBI Taxonomy" id="294128"/>
    <lineage>
        <taxon>Eukaryota</taxon>
        <taxon>Metazoa</taxon>
        <taxon>Ecdysozoa</taxon>
        <taxon>Arthropoda</taxon>
        <taxon>Crustacea</taxon>
        <taxon>Multicrustacea</taxon>
        <taxon>Malacostraca</taxon>
        <taxon>Eumalacostraca</taxon>
        <taxon>Peracarida</taxon>
        <taxon>Amphipoda</taxon>
        <taxon>Senticaudata</taxon>
        <taxon>Talitrida</taxon>
        <taxon>Talitroidea</taxon>
        <taxon>Hyalellidae</taxon>
        <taxon>Hyalella</taxon>
    </lineage>
</organism>
<evidence type="ECO:0000256" key="2">
    <source>
        <dbReference type="ARBA" id="ARBA00006351"/>
    </source>
</evidence>
<evidence type="ECO:0000256" key="9">
    <source>
        <dbReference type="ARBA" id="ARBA00023180"/>
    </source>
</evidence>
<dbReference type="GO" id="GO:0140563">
    <property type="term" value="F:UDP-D-xylose:beta-D-glucoside alpha-1,3-D-xylosyltransferase activity"/>
    <property type="evidence" value="ECO:0007669"/>
    <property type="project" value="UniProtKB-EC"/>
</dbReference>
<comment type="catalytic activity">
    <reaction evidence="12">
        <text>3-O-(beta-D-glucosyl)-L-seryl-[EGF-like domain protein] + UDP-alpha-D-xylose = 3-O-[alpha-D-xylosyl-(1-&gt;3)-beta-D-glucosyl]-L-seryl-[EGF-like domain protein] + UDP + H(+)</text>
        <dbReference type="Rhea" id="RHEA:56064"/>
        <dbReference type="Rhea" id="RHEA-COMP:14610"/>
        <dbReference type="Rhea" id="RHEA-COMP:14611"/>
        <dbReference type="ChEBI" id="CHEBI:15378"/>
        <dbReference type="ChEBI" id="CHEBI:57632"/>
        <dbReference type="ChEBI" id="CHEBI:58223"/>
        <dbReference type="ChEBI" id="CHEBI:140575"/>
        <dbReference type="ChEBI" id="CHEBI:140576"/>
        <dbReference type="EC" id="2.4.2.42"/>
    </reaction>
</comment>
<keyword evidence="13" id="KW-0732">Signal</keyword>
<evidence type="ECO:0000256" key="11">
    <source>
        <dbReference type="ARBA" id="ARBA00038854"/>
    </source>
</evidence>
<evidence type="ECO:0000256" key="10">
    <source>
        <dbReference type="ARBA" id="ARBA00037301"/>
    </source>
</evidence>
<dbReference type="Gene3D" id="3.90.550.10">
    <property type="entry name" value="Spore Coat Polysaccharide Biosynthesis Protein SpsA, Chain A"/>
    <property type="match status" value="1"/>
</dbReference>
<protein>
    <recommendedName>
        <fullName evidence="11">UDP-D-xylose:beta-D-glucoside alpha-1,3-D-xylosyltransferase</fullName>
        <ecNumber evidence="11">2.4.2.42</ecNumber>
    </recommendedName>
</protein>
<dbReference type="AlphaFoldDB" id="A0A8B7PBS5"/>
<dbReference type="RefSeq" id="XP_018023538.1">
    <property type="nucleotide sequence ID" value="XM_018168049.2"/>
</dbReference>
<name>A0A8B7PBS5_HYAAZ</name>
<evidence type="ECO:0000256" key="4">
    <source>
        <dbReference type="ARBA" id="ARBA00022679"/>
    </source>
</evidence>
<sequence length="411" mass="47628">MKFRRALALSLIIALLLIWILVWKDPPQSGNYSPSTAFIDATRNFHKPSTLPRAFVPGILKSSPKLHNYYINTTVSLQEVNVYIKEFHQEQRVPKNDRQKIVLCVVCCGRERINETQTALKSAILFSSSPLQLIVFTELQYFNAFINMRTAWPAETQARVTLSLQEVHYPEFVKENDWRNLFRECASLRLFLPTLLPEVESVLYIDTDVLFVSPVEAVWHNFLMMNKTQLAAVTPEHQDSSAGWYNRFAKHPYYGKLGINSGVMLMQLARMRTFGWEDHIVPLRQQYKQHIRWGDQDLINILFHFHPELVYVLDCSYNFRPDHCMYGSVCKPASKTGAKLIHASRRAAFTDKFPPFQEVYNTIAMFRLGEDTLVDGLYERTKSRLRALPAGRCSQDTSVYTRQMQLYSALN</sequence>
<dbReference type="Pfam" id="PF01501">
    <property type="entry name" value="Glyco_transf_8"/>
    <property type="match status" value="1"/>
</dbReference>
<comment type="subcellular location">
    <subcellularLocation>
        <location evidence="1">Membrane</location>
        <topology evidence="1">Single-pass type II membrane protein</topology>
    </subcellularLocation>
</comment>
<evidence type="ECO:0000256" key="8">
    <source>
        <dbReference type="ARBA" id="ARBA00023136"/>
    </source>
</evidence>
<dbReference type="RefSeq" id="XP_018023539.1">
    <property type="nucleotide sequence ID" value="XM_018168050.2"/>
</dbReference>
<evidence type="ECO:0000313" key="15">
    <source>
        <dbReference type="RefSeq" id="XP_018023538.1"/>
    </source>
</evidence>
<dbReference type="InterPro" id="IPR029044">
    <property type="entry name" value="Nucleotide-diphossugar_trans"/>
</dbReference>
<comment type="function">
    <text evidence="10">Glycosyltransferase which elongates the O-linked glucose attached to EGF-like repeats in the extracellular domain of Notch proteins by catalyzing the addition of xylose.</text>
</comment>
<proteinExistence type="inferred from homology"/>
<dbReference type="GO" id="GO:0016266">
    <property type="term" value="P:protein O-linked glycosylation via N-acetyl-galactosamine"/>
    <property type="evidence" value="ECO:0007669"/>
    <property type="project" value="TreeGrafter"/>
</dbReference>
<keyword evidence="9" id="KW-0325">Glycoprotein</keyword>
<keyword evidence="14" id="KW-1185">Reference proteome</keyword>
<evidence type="ECO:0000256" key="6">
    <source>
        <dbReference type="ARBA" id="ARBA00022968"/>
    </source>
</evidence>
<evidence type="ECO:0000256" key="5">
    <source>
        <dbReference type="ARBA" id="ARBA00022692"/>
    </source>
</evidence>
<keyword evidence="3" id="KW-0328">Glycosyltransferase</keyword>
<dbReference type="SUPFAM" id="SSF53448">
    <property type="entry name" value="Nucleotide-diphospho-sugar transferases"/>
    <property type="match status" value="1"/>
</dbReference>
<evidence type="ECO:0000256" key="13">
    <source>
        <dbReference type="SAM" id="SignalP"/>
    </source>
</evidence>
<keyword evidence="7" id="KW-1133">Transmembrane helix</keyword>